<dbReference type="AlphaFoldDB" id="A0A1G6RUE6"/>
<feature type="binding site" evidence="5 7">
    <location>
        <position position="245"/>
    </location>
    <ligand>
        <name>Mn(2+)</name>
        <dbReference type="ChEBI" id="CHEBI:29035"/>
        <label>1</label>
    </ligand>
</feature>
<dbReference type="GO" id="GO:0019557">
    <property type="term" value="P:L-histidine catabolic process to glutamate and formate"/>
    <property type="evidence" value="ECO:0007669"/>
    <property type="project" value="UniProtKB-UniPathway"/>
</dbReference>
<dbReference type="InterPro" id="IPR006035">
    <property type="entry name" value="Ureohydrolase"/>
</dbReference>
<comment type="cofactor">
    <cofactor evidence="5 7">
        <name>Mn(2+)</name>
        <dbReference type="ChEBI" id="CHEBI:29035"/>
    </cofactor>
    <text evidence="5 7">Binds 2 manganese ions per subunit.</text>
</comment>
<feature type="binding site" evidence="5">
    <location>
        <position position="157"/>
    </location>
    <ligand>
        <name>Mn(2+)</name>
        <dbReference type="ChEBI" id="CHEBI:29035"/>
        <label>2</label>
    </ligand>
</feature>
<dbReference type="GO" id="GO:0030145">
    <property type="term" value="F:manganese ion binding"/>
    <property type="evidence" value="ECO:0007669"/>
    <property type="project" value="UniProtKB-UniRule"/>
</dbReference>
<dbReference type="SUPFAM" id="SSF52768">
    <property type="entry name" value="Arginase/deacetylase"/>
    <property type="match status" value="1"/>
</dbReference>
<dbReference type="GO" id="GO:0008783">
    <property type="term" value="F:agmatinase activity"/>
    <property type="evidence" value="ECO:0007669"/>
    <property type="project" value="TreeGrafter"/>
</dbReference>
<dbReference type="OrthoDB" id="9788689at2"/>
<dbReference type="GO" id="GO:0019556">
    <property type="term" value="P:L-histidine catabolic process to glutamate and formamide"/>
    <property type="evidence" value="ECO:0007669"/>
    <property type="project" value="UniProtKB-UniRule"/>
</dbReference>
<dbReference type="InterPro" id="IPR023696">
    <property type="entry name" value="Ureohydrolase_dom_sf"/>
</dbReference>
<feature type="binding site" evidence="5 7">
    <location>
        <position position="159"/>
    </location>
    <ligand>
        <name>Mn(2+)</name>
        <dbReference type="ChEBI" id="CHEBI:29035"/>
        <label>1</label>
    </ligand>
</feature>
<dbReference type="InterPro" id="IPR005923">
    <property type="entry name" value="HutG"/>
</dbReference>
<dbReference type="STRING" id="686796.SAMN04488104_101431"/>
<evidence type="ECO:0000256" key="1">
    <source>
        <dbReference type="ARBA" id="ARBA00022723"/>
    </source>
</evidence>
<dbReference type="GO" id="GO:0033389">
    <property type="term" value="P:putrescine biosynthetic process from arginine, via agmatine"/>
    <property type="evidence" value="ECO:0007669"/>
    <property type="project" value="TreeGrafter"/>
</dbReference>
<name>A0A1G6RUE6_9BACT</name>
<comment type="function">
    <text evidence="5">Catalyzes the conversion of N-formimidoyl-L-glutamate to L-glutamate and formamide.</text>
</comment>
<feature type="binding site" evidence="5">
    <location>
        <position position="155"/>
    </location>
    <ligand>
        <name>Mn(2+)</name>
        <dbReference type="ChEBI" id="CHEBI:29035"/>
        <label>2</label>
    </ligand>
</feature>
<evidence type="ECO:0000313" key="9">
    <source>
        <dbReference type="EMBL" id="SDD08178.1"/>
    </source>
</evidence>
<comment type="catalytic activity">
    <reaction evidence="5">
        <text>N-formimidoyl-L-glutamate + H2O = formamide + L-glutamate</text>
        <dbReference type="Rhea" id="RHEA:22492"/>
        <dbReference type="ChEBI" id="CHEBI:15377"/>
        <dbReference type="ChEBI" id="CHEBI:16397"/>
        <dbReference type="ChEBI" id="CHEBI:29985"/>
        <dbReference type="ChEBI" id="CHEBI:58928"/>
        <dbReference type="EC" id="3.5.3.8"/>
    </reaction>
</comment>
<evidence type="ECO:0000313" key="10">
    <source>
        <dbReference type="Proteomes" id="UP000199060"/>
    </source>
</evidence>
<dbReference type="Gene3D" id="3.40.800.10">
    <property type="entry name" value="Ureohydrolase domain"/>
    <property type="match status" value="1"/>
</dbReference>
<evidence type="ECO:0000256" key="8">
    <source>
        <dbReference type="PROSITE-ProRule" id="PRU00742"/>
    </source>
</evidence>
<dbReference type="GO" id="GO:0050415">
    <property type="term" value="F:formimidoylglutamase activity"/>
    <property type="evidence" value="ECO:0007669"/>
    <property type="project" value="UniProtKB-UniRule"/>
</dbReference>
<organism evidence="9 10">
    <name type="scientific">Algoriphagus faecimaris</name>
    <dbReference type="NCBI Taxonomy" id="686796"/>
    <lineage>
        <taxon>Bacteria</taxon>
        <taxon>Pseudomonadati</taxon>
        <taxon>Bacteroidota</taxon>
        <taxon>Cytophagia</taxon>
        <taxon>Cytophagales</taxon>
        <taxon>Cyclobacteriaceae</taxon>
        <taxon>Algoriphagus</taxon>
    </lineage>
</organism>
<proteinExistence type="inferred from homology"/>
<feature type="binding site" evidence="5">
    <location>
        <position position="245"/>
    </location>
    <ligand>
        <name>Mn(2+)</name>
        <dbReference type="ChEBI" id="CHEBI:29035"/>
        <label>2</label>
    </ligand>
</feature>
<keyword evidence="1 5" id="KW-0479">Metal-binding</keyword>
<comment type="similarity">
    <text evidence="5 8">Belongs to the arginase family.</text>
</comment>
<dbReference type="NCBIfam" id="TIGR01227">
    <property type="entry name" value="hutG"/>
    <property type="match status" value="1"/>
</dbReference>
<dbReference type="CDD" id="cd09988">
    <property type="entry name" value="Formimidoylglutamase"/>
    <property type="match status" value="1"/>
</dbReference>
<dbReference type="Proteomes" id="UP000199060">
    <property type="component" value="Unassembled WGS sequence"/>
</dbReference>
<dbReference type="PROSITE" id="PS51409">
    <property type="entry name" value="ARGINASE_2"/>
    <property type="match status" value="1"/>
</dbReference>
<evidence type="ECO:0000256" key="3">
    <source>
        <dbReference type="ARBA" id="ARBA00022808"/>
    </source>
</evidence>
<evidence type="ECO:0000256" key="7">
    <source>
        <dbReference type="PIRSR" id="PIRSR036979-1"/>
    </source>
</evidence>
<dbReference type="EMBL" id="FNAC01000014">
    <property type="protein sequence ID" value="SDD08178.1"/>
    <property type="molecule type" value="Genomic_DNA"/>
</dbReference>
<evidence type="ECO:0000256" key="4">
    <source>
        <dbReference type="ARBA" id="ARBA00023211"/>
    </source>
</evidence>
<dbReference type="Pfam" id="PF00491">
    <property type="entry name" value="Arginase"/>
    <property type="match status" value="1"/>
</dbReference>
<dbReference type="RefSeq" id="WP_087938943.1">
    <property type="nucleotide sequence ID" value="NZ_FNAC01000014.1"/>
</dbReference>
<accession>A0A1G6RUE6</accession>
<evidence type="ECO:0000256" key="5">
    <source>
        <dbReference type="HAMAP-Rule" id="MF_00737"/>
    </source>
</evidence>
<keyword evidence="10" id="KW-1185">Reference proteome</keyword>
<dbReference type="PRINTS" id="PR00116">
    <property type="entry name" value="ARGINASE"/>
</dbReference>
<keyword evidence="3 5" id="KW-0369">Histidine metabolism</keyword>
<feature type="binding site" evidence="5 7">
    <location>
        <position position="155"/>
    </location>
    <ligand>
        <name>Mn(2+)</name>
        <dbReference type="ChEBI" id="CHEBI:29035"/>
        <label>1</label>
    </ligand>
</feature>
<reference evidence="10" key="1">
    <citation type="submission" date="2016-10" db="EMBL/GenBank/DDBJ databases">
        <authorList>
            <person name="Varghese N."/>
            <person name="Submissions S."/>
        </authorList>
    </citation>
    <scope>NUCLEOTIDE SEQUENCE [LARGE SCALE GENOMIC DNA]</scope>
    <source>
        <strain evidence="10">DSM 23095</strain>
    </source>
</reference>
<dbReference type="UniPathway" id="UPA00379">
    <property type="reaction ID" value="UER00552"/>
</dbReference>
<sequence length="318" mass="35783">MAIHSNPNPENWTGRKSEHPEYWHQFVHCVSDLNFSHKDGRKIGILGYPVEEGVRRNQGRPGTKAAPTIIRNLLASTAFHLGENVSIYDYGDISIREKDLEGTQLKVSEILQKLILSKHFPVLLGGGHDLAYAHGKGLISHFKSKGEKLGIINLDAHFDLRPLVNGKGHSGSPFYQLSEEFPNDFHYLALGIQRAANPLSLFQKAKEVKAKHLVMEQFRLQNWEYIEEQIIWFLDSVNKIYLSIDLDGFSSAFAPGVSAPSPMGFSPQIAFKVFELIAKSKKLISLDVVELNPRFDQDQATARLAARCVEYVLRKVHA</sequence>
<gene>
    <name evidence="5" type="primary">hutG</name>
    <name evidence="9" type="ORF">SAMN04488104_101431</name>
</gene>
<dbReference type="PANTHER" id="PTHR11358:SF35">
    <property type="entry name" value="FORMIMIDOYLGLUTAMASE"/>
    <property type="match status" value="1"/>
</dbReference>
<feature type="binding site" evidence="7">
    <location>
        <position position="157"/>
    </location>
    <ligand>
        <name>Mn(2+)</name>
        <dbReference type="ChEBI" id="CHEBI:29035"/>
        <label>1</label>
    </ligand>
</feature>
<dbReference type="HAMAP" id="MF_00737">
    <property type="entry name" value="Formimidoylglutam"/>
    <property type="match status" value="1"/>
</dbReference>
<dbReference type="EC" id="3.5.3.8" evidence="5 6"/>
<protein>
    <recommendedName>
        <fullName evidence="5 6">Formimidoylglutamase</fullName>
        <ecNumber evidence="5 6">3.5.3.8</ecNumber>
    </recommendedName>
    <alternativeName>
        <fullName evidence="5">Formiminoglutamase</fullName>
    </alternativeName>
    <alternativeName>
        <fullName evidence="5">Formiminoglutamate hydrolase</fullName>
    </alternativeName>
</protein>
<keyword evidence="2 5" id="KW-0378">Hydrolase</keyword>
<evidence type="ECO:0000256" key="6">
    <source>
        <dbReference type="NCBIfam" id="TIGR01227"/>
    </source>
</evidence>
<feature type="binding site" evidence="5 7">
    <location>
        <position position="128"/>
    </location>
    <ligand>
        <name>Mn(2+)</name>
        <dbReference type="ChEBI" id="CHEBI:29035"/>
        <label>1</label>
    </ligand>
</feature>
<evidence type="ECO:0000256" key="2">
    <source>
        <dbReference type="ARBA" id="ARBA00022801"/>
    </source>
</evidence>
<feature type="binding site" evidence="5">
    <location>
        <position position="247"/>
    </location>
    <ligand>
        <name>Mn(2+)</name>
        <dbReference type="ChEBI" id="CHEBI:29035"/>
        <label>2</label>
    </ligand>
</feature>
<dbReference type="PIRSF" id="PIRSF036979">
    <property type="entry name" value="Arginase"/>
    <property type="match status" value="1"/>
</dbReference>
<keyword evidence="4 5" id="KW-0464">Manganese</keyword>
<feature type="binding site" evidence="7">
    <location>
        <position position="247"/>
    </location>
    <ligand>
        <name>Mn(2+)</name>
        <dbReference type="ChEBI" id="CHEBI:29035"/>
        <label>1</label>
    </ligand>
</feature>
<dbReference type="PANTHER" id="PTHR11358">
    <property type="entry name" value="ARGINASE/AGMATINASE"/>
    <property type="match status" value="1"/>
</dbReference>
<comment type="pathway">
    <text evidence="5">Amino-acid degradation; L-histidine degradation into L-glutamate; L-glutamate from N-formimidoyl-L-glutamate (hydrolase route): step 1/1.</text>
</comment>